<gene>
    <name evidence="3" type="ORF">TGFOU_278180</name>
</gene>
<feature type="compositionally biased region" description="Low complexity" evidence="1">
    <location>
        <begin position="275"/>
        <end position="295"/>
    </location>
</feature>
<feature type="region of interest" description="Disordered" evidence="1">
    <location>
        <begin position="196"/>
        <end position="295"/>
    </location>
</feature>
<evidence type="ECO:0000313" key="3">
    <source>
        <dbReference type="EMBL" id="KFG45965.1"/>
    </source>
</evidence>
<feature type="region of interest" description="Disordered" evidence="1">
    <location>
        <begin position="371"/>
        <end position="392"/>
    </location>
</feature>
<feature type="region of interest" description="Disordered" evidence="1">
    <location>
        <begin position="35"/>
        <end position="155"/>
    </location>
</feature>
<reference evidence="3 4" key="1">
    <citation type="submission" date="2014-07" db="EMBL/GenBank/DDBJ databases">
        <authorList>
            <person name="Sibley D."/>
            <person name="Venepally P."/>
            <person name="Karamycheva S."/>
            <person name="Hadjithomas M."/>
            <person name="Khan A."/>
            <person name="Brunk B."/>
            <person name="Roos D."/>
            <person name="Caler E."/>
            <person name="Lorenzi H."/>
        </authorList>
    </citation>
    <scope>NUCLEOTIDE SEQUENCE [LARGE SCALE GENOMIC DNA]</scope>
    <source>
        <strain evidence="3 4">FOU</strain>
    </source>
</reference>
<feature type="compositionally biased region" description="Polar residues" evidence="1">
    <location>
        <begin position="140"/>
        <end position="150"/>
    </location>
</feature>
<feature type="compositionally biased region" description="Basic and acidic residues" evidence="1">
    <location>
        <begin position="209"/>
        <end position="222"/>
    </location>
</feature>
<organism evidence="3 4">
    <name type="scientific">Toxoplasma gondii FOU</name>
    <dbReference type="NCBI Taxonomy" id="943167"/>
    <lineage>
        <taxon>Eukaryota</taxon>
        <taxon>Sar</taxon>
        <taxon>Alveolata</taxon>
        <taxon>Apicomplexa</taxon>
        <taxon>Conoidasida</taxon>
        <taxon>Coccidia</taxon>
        <taxon>Eucoccidiorida</taxon>
        <taxon>Eimeriorina</taxon>
        <taxon>Sarcocystidae</taxon>
        <taxon>Toxoplasma</taxon>
    </lineage>
</organism>
<protein>
    <recommendedName>
        <fullName evidence="5">Transmembrane protein</fullName>
    </recommendedName>
</protein>
<proteinExistence type="predicted"/>
<sequence length="408" mass="45526">MFVSFGGKMGAHQFRKLLLLSLVGQAMILGCTAAGSDASGEVSPDTSKAEEVAIEVTPTKETTEQQDTVPSASSNKADSSDDKPRPDLQKVPTTIARPEQPCASSVTSRNRQDADDSEANSKGENNGALIKKEQQHSRSSDPSFLATNGKSPMYAPPPLPSSFEVMQSVLESLLQPFPFPFLYFIVPLDVEVPQREKKTSSARHRKSDHHANEETLSEDEKAAGQPQKQALEHDENEASLPVAQESDHASQQSHATTSPSSEGPNRGKDEKRSSRISSKRGSGSSSPSRYSSFPYYRSDIYDPVREYLMDSMASPYYNRNGFLPLPYYPYLPLAPTPYEVADAITSRYFGGENRRSSDRDLQDKRDYEYLPSIHTGDHNGLHQRPSRHEYEHRQYGSRYNHGMDRFFY</sequence>
<dbReference type="Proteomes" id="UP000028838">
    <property type="component" value="Unassembled WGS sequence"/>
</dbReference>
<dbReference type="EMBL" id="AEYH02001869">
    <property type="protein sequence ID" value="KFG45965.1"/>
    <property type="molecule type" value="Genomic_DNA"/>
</dbReference>
<comment type="caution">
    <text evidence="3">The sequence shown here is derived from an EMBL/GenBank/DDBJ whole genome shotgun (WGS) entry which is preliminary data.</text>
</comment>
<evidence type="ECO:0000256" key="2">
    <source>
        <dbReference type="SAM" id="SignalP"/>
    </source>
</evidence>
<feature type="compositionally biased region" description="Polar residues" evidence="1">
    <location>
        <begin position="249"/>
        <end position="263"/>
    </location>
</feature>
<feature type="compositionally biased region" description="Basic and acidic residues" evidence="1">
    <location>
        <begin position="78"/>
        <end position="88"/>
    </location>
</feature>
<evidence type="ECO:0000256" key="1">
    <source>
        <dbReference type="SAM" id="MobiDB-lite"/>
    </source>
</evidence>
<feature type="signal peptide" evidence="2">
    <location>
        <begin position="1"/>
        <end position="33"/>
    </location>
</feature>
<evidence type="ECO:0008006" key="5">
    <source>
        <dbReference type="Google" id="ProtNLM"/>
    </source>
</evidence>
<feature type="chain" id="PRO_5001809327" description="Transmembrane protein" evidence="2">
    <location>
        <begin position="34"/>
        <end position="408"/>
    </location>
</feature>
<feature type="compositionally biased region" description="Basic and acidic residues" evidence="1">
    <location>
        <begin position="375"/>
        <end position="392"/>
    </location>
</feature>
<accession>A0A086KNJ7</accession>
<evidence type="ECO:0000313" key="4">
    <source>
        <dbReference type="Proteomes" id="UP000028838"/>
    </source>
</evidence>
<dbReference type="VEuPathDB" id="ToxoDB:TGFOU_278180"/>
<keyword evidence="2" id="KW-0732">Signal</keyword>
<dbReference type="OrthoDB" id="332176at2759"/>
<name>A0A086KNJ7_TOXGO</name>
<feature type="compositionally biased region" description="Basic and acidic residues" evidence="1">
    <location>
        <begin position="130"/>
        <end position="139"/>
    </location>
</feature>
<dbReference type="AlphaFoldDB" id="A0A086KNJ7"/>